<name>A0AAD9UWX9_ACRCE</name>
<organism evidence="1 2">
    <name type="scientific">Acropora cervicornis</name>
    <name type="common">Staghorn coral</name>
    <dbReference type="NCBI Taxonomy" id="6130"/>
    <lineage>
        <taxon>Eukaryota</taxon>
        <taxon>Metazoa</taxon>
        <taxon>Cnidaria</taxon>
        <taxon>Anthozoa</taxon>
        <taxon>Hexacorallia</taxon>
        <taxon>Scleractinia</taxon>
        <taxon>Astrocoeniina</taxon>
        <taxon>Acroporidae</taxon>
        <taxon>Acropora</taxon>
    </lineage>
</organism>
<reference evidence="1" key="1">
    <citation type="journal article" date="2023" name="G3 (Bethesda)">
        <title>Whole genome assembly and annotation of the endangered Caribbean coral Acropora cervicornis.</title>
        <authorList>
            <person name="Selwyn J.D."/>
            <person name="Vollmer S.V."/>
        </authorList>
    </citation>
    <scope>NUCLEOTIDE SEQUENCE</scope>
    <source>
        <strain evidence="1">K2</strain>
    </source>
</reference>
<evidence type="ECO:0000313" key="1">
    <source>
        <dbReference type="EMBL" id="KAK2553039.1"/>
    </source>
</evidence>
<comment type="caution">
    <text evidence="1">The sequence shown here is derived from an EMBL/GenBank/DDBJ whole genome shotgun (WGS) entry which is preliminary data.</text>
</comment>
<dbReference type="Proteomes" id="UP001249851">
    <property type="component" value="Unassembled WGS sequence"/>
</dbReference>
<sequence length="122" mass="13818">MSSNRVRFTVKEVLAHLDDEDFEEGELILPVDSVILPEQEKEEINLRTVQIEETDDSEEEVAKGRPSNAVHAAGTYTQAPQENLPEVNWNQKDGTLERINCPQLISSYNTYMGGVDKNNQEK</sequence>
<keyword evidence="2" id="KW-1185">Reference proteome</keyword>
<reference evidence="1" key="2">
    <citation type="journal article" date="2023" name="Science">
        <title>Genomic signatures of disease resistance in endangered staghorn corals.</title>
        <authorList>
            <person name="Vollmer S.V."/>
            <person name="Selwyn J.D."/>
            <person name="Despard B.A."/>
            <person name="Roesel C.L."/>
        </authorList>
    </citation>
    <scope>NUCLEOTIDE SEQUENCE</scope>
    <source>
        <strain evidence="1">K2</strain>
    </source>
</reference>
<dbReference type="EMBL" id="JARQWQ010000081">
    <property type="protein sequence ID" value="KAK2553039.1"/>
    <property type="molecule type" value="Genomic_DNA"/>
</dbReference>
<accession>A0AAD9UWX9</accession>
<protein>
    <submittedName>
        <fullName evidence="1">Uncharacterized protein</fullName>
    </submittedName>
</protein>
<evidence type="ECO:0000313" key="2">
    <source>
        <dbReference type="Proteomes" id="UP001249851"/>
    </source>
</evidence>
<gene>
    <name evidence="1" type="ORF">P5673_025764</name>
</gene>
<dbReference type="AlphaFoldDB" id="A0AAD9UWX9"/>
<proteinExistence type="predicted"/>